<reference evidence="1" key="1">
    <citation type="submission" date="2021-07" db="EMBL/GenBank/DDBJ databases">
        <authorList>
            <person name="Durling M."/>
        </authorList>
    </citation>
    <scope>NUCLEOTIDE SEQUENCE</scope>
</reference>
<organism evidence="1 2">
    <name type="scientific">Hymenoscyphus albidus</name>
    <dbReference type="NCBI Taxonomy" id="595503"/>
    <lineage>
        <taxon>Eukaryota</taxon>
        <taxon>Fungi</taxon>
        <taxon>Dikarya</taxon>
        <taxon>Ascomycota</taxon>
        <taxon>Pezizomycotina</taxon>
        <taxon>Leotiomycetes</taxon>
        <taxon>Helotiales</taxon>
        <taxon>Helotiaceae</taxon>
        <taxon>Hymenoscyphus</taxon>
    </lineage>
</organism>
<protein>
    <submittedName>
        <fullName evidence="1">Uncharacterized protein</fullName>
    </submittedName>
</protein>
<keyword evidence="2" id="KW-1185">Reference proteome</keyword>
<evidence type="ECO:0000313" key="1">
    <source>
        <dbReference type="EMBL" id="CAG8975918.1"/>
    </source>
</evidence>
<name>A0A9N9LLG7_9HELO</name>
<evidence type="ECO:0000313" key="2">
    <source>
        <dbReference type="Proteomes" id="UP000701801"/>
    </source>
</evidence>
<gene>
    <name evidence="1" type="ORF">HYALB_00007046</name>
</gene>
<dbReference type="EMBL" id="CAJVRM010000156">
    <property type="protein sequence ID" value="CAG8975918.1"/>
    <property type="molecule type" value="Genomic_DNA"/>
</dbReference>
<accession>A0A9N9LLG7</accession>
<comment type="caution">
    <text evidence="1">The sequence shown here is derived from an EMBL/GenBank/DDBJ whole genome shotgun (WGS) entry which is preliminary data.</text>
</comment>
<proteinExistence type="predicted"/>
<sequence>MPLKSRLHPELLKVQRMDRLQIPGIDGKHIPPPNRDPVEDGAELLVAVQPAEDHAVVWALRMLER</sequence>
<dbReference type="Proteomes" id="UP000701801">
    <property type="component" value="Unassembled WGS sequence"/>
</dbReference>
<dbReference type="AlphaFoldDB" id="A0A9N9LLG7"/>